<reference evidence="1 2" key="1">
    <citation type="submission" date="2022-12" db="EMBL/GenBank/DDBJ databases">
        <authorList>
            <person name="Mo P."/>
        </authorList>
    </citation>
    <scope>NUCLEOTIDE SEQUENCE [LARGE SCALE GENOMIC DNA]</scope>
    <source>
        <strain evidence="1 2">HUAS 2-6</strain>
    </source>
</reference>
<evidence type="ECO:0000313" key="1">
    <source>
        <dbReference type="EMBL" id="WBO62189.1"/>
    </source>
</evidence>
<proteinExistence type="predicted"/>
<keyword evidence="2" id="KW-1185">Reference proteome</keyword>
<organism evidence="1 2">
    <name type="scientific">Streptomyces camelliae</name>
    <dbReference type="NCBI Taxonomy" id="3004093"/>
    <lineage>
        <taxon>Bacteria</taxon>
        <taxon>Bacillati</taxon>
        <taxon>Actinomycetota</taxon>
        <taxon>Actinomycetes</taxon>
        <taxon>Kitasatosporales</taxon>
        <taxon>Streptomycetaceae</taxon>
        <taxon>Streptomyces</taxon>
    </lineage>
</organism>
<evidence type="ECO:0000313" key="2">
    <source>
        <dbReference type="Proteomes" id="UP001212326"/>
    </source>
</evidence>
<dbReference type="Proteomes" id="UP001212326">
    <property type="component" value="Chromosome"/>
</dbReference>
<name>A0ABY7NWM2_9ACTN</name>
<gene>
    <name evidence="1" type="ORF">O1G22_04810</name>
</gene>
<accession>A0ABY7NWM2</accession>
<dbReference type="EMBL" id="CP115300">
    <property type="protein sequence ID" value="WBO62189.1"/>
    <property type="molecule type" value="Genomic_DNA"/>
</dbReference>
<protein>
    <submittedName>
        <fullName evidence="1">V-type ATP synthase subunit E</fullName>
    </submittedName>
</protein>
<sequence length="175" mass="19426">MRSPAPDHLPAALEPVRDRLLRSARADAEELLARADREAEALLDAARAQAAAILDDARRQGEADAAQGRTAELTRVRRTIRARELGVRRHAYEELRRRTTERVRDLRHTADYPAMRDRLHQRAKRLLGADAEVVEHPGGGFVAEAPGCRADCTLDAFAVRALDRLGAEAESLWAP</sequence>
<dbReference type="RefSeq" id="WP_270080133.1">
    <property type="nucleotide sequence ID" value="NZ_CP115300.1"/>
</dbReference>